<evidence type="ECO:0000259" key="6">
    <source>
        <dbReference type="Pfam" id="PF10551"/>
    </source>
</evidence>
<keyword evidence="1" id="KW-0479">Metal-binding</keyword>
<feature type="domain" description="FLYWCH-type" evidence="5">
    <location>
        <begin position="36"/>
        <end position="97"/>
    </location>
</feature>
<evidence type="ECO:0000313" key="7">
    <source>
        <dbReference type="EMBL" id="CAF0760442.1"/>
    </source>
</evidence>
<dbReference type="PANTHER" id="PTHR47160:SF10">
    <property type="entry name" value="MULE TRANSPOSASE DOMAIN-CONTAINING PROTEIN"/>
    <property type="match status" value="1"/>
</dbReference>
<evidence type="ECO:0008006" key="11">
    <source>
        <dbReference type="Google" id="ProtNLM"/>
    </source>
</evidence>
<dbReference type="Pfam" id="PF04500">
    <property type="entry name" value="FLYWCH"/>
    <property type="match status" value="1"/>
</dbReference>
<evidence type="ECO:0000313" key="9">
    <source>
        <dbReference type="Proteomes" id="UP000663832"/>
    </source>
</evidence>
<gene>
    <name evidence="8" type="ORF">BJG266_LOCUS4931</name>
    <name evidence="7" type="ORF">QVE165_LOCUS2025</name>
</gene>
<dbReference type="EMBL" id="CAJNOM010000006">
    <property type="protein sequence ID" value="CAF0760442.1"/>
    <property type="molecule type" value="Genomic_DNA"/>
</dbReference>
<comment type="caution">
    <text evidence="8">The sequence shown here is derived from an EMBL/GenBank/DDBJ whole genome shotgun (WGS) entry which is preliminary data.</text>
</comment>
<feature type="domain" description="MULE transposase" evidence="6">
    <location>
        <begin position="230"/>
        <end position="327"/>
    </location>
</feature>
<dbReference type="InterPro" id="IPR018289">
    <property type="entry name" value="MULE_transposase_dom"/>
</dbReference>
<proteinExistence type="predicted"/>
<keyword evidence="9" id="KW-1185">Reference proteome</keyword>
<dbReference type="Proteomes" id="UP000663832">
    <property type="component" value="Unassembled WGS sequence"/>
</dbReference>
<feature type="compositionally biased region" description="Low complexity" evidence="4">
    <location>
        <begin position="13"/>
        <end position="29"/>
    </location>
</feature>
<name>A0A813SJ65_9BILA</name>
<evidence type="ECO:0000259" key="5">
    <source>
        <dbReference type="Pfam" id="PF04500"/>
    </source>
</evidence>
<dbReference type="Pfam" id="PF10551">
    <property type="entry name" value="MULE"/>
    <property type="match status" value="1"/>
</dbReference>
<dbReference type="Proteomes" id="UP000663877">
    <property type="component" value="Unassembled WGS sequence"/>
</dbReference>
<dbReference type="OrthoDB" id="10029846at2759"/>
<dbReference type="GO" id="GO:0008270">
    <property type="term" value="F:zinc ion binding"/>
    <property type="evidence" value="ECO:0007669"/>
    <property type="project" value="UniProtKB-KW"/>
</dbReference>
<evidence type="ECO:0000313" key="8">
    <source>
        <dbReference type="EMBL" id="CAF0795869.1"/>
    </source>
</evidence>
<evidence type="ECO:0000256" key="3">
    <source>
        <dbReference type="ARBA" id="ARBA00022833"/>
    </source>
</evidence>
<evidence type="ECO:0000256" key="1">
    <source>
        <dbReference type="ARBA" id="ARBA00022723"/>
    </source>
</evidence>
<accession>A0A813SJ65</accession>
<keyword evidence="3" id="KW-0862">Zinc</keyword>
<protein>
    <recommendedName>
        <fullName evidence="11">MULE transposase domain-containing protein</fullName>
    </recommendedName>
</protein>
<dbReference type="InterPro" id="IPR007588">
    <property type="entry name" value="Znf_FLYWCH"/>
</dbReference>
<sequence length="503" mass="58260">MESSDFVMIDETSSSSNSSSSSSSTSPSSKVTIGKTTSNKRKTMLIIDGYHFQMKDYNKGKTMKFWRCANRLCNVILHTNLNDEFVKYSNNKSDHSHLPNSAALEIRNLREQMRKRAENELLPLQQIAEQEVRHGLLTGEALAVLPNILNLGHNLLINRRAMMPSIPRSCSFTIPDIYKNDYLNKDRLLLHDSYDLQSSMNDSLYARPEGRILIWSSAAQLNLLFDSDNLYMDGTFSTTPPNFHQVYIIQAVHHESCIPVVFALLPDRKATTYIYMFDVLFSEAKKVNKTFSPLLIMTDFEPGVSRAISMMFKEETTQKGCFFHFCQAVYRNVQFNGLSSTYLENLMVRNVIRQMMALALVPEEHVVSLFASLGKELDEDERDELSCLFTYFERQWLRETSMWNVFNIRDKTNNFSEGYNNRFKKRMQKSHPNIWSFIDSIKNEVHTVHDLITQINSGMTPREKKAQSKVVERRIKELYSRFNQGKITAEDLLHQLSFFVIKK</sequence>
<feature type="region of interest" description="Disordered" evidence="4">
    <location>
        <begin position="1"/>
        <end position="35"/>
    </location>
</feature>
<keyword evidence="2" id="KW-0863">Zinc-finger</keyword>
<dbReference type="EMBL" id="CAJNOI010000012">
    <property type="protein sequence ID" value="CAF0795869.1"/>
    <property type="molecule type" value="Genomic_DNA"/>
</dbReference>
<dbReference type="AlphaFoldDB" id="A0A813SJ65"/>
<evidence type="ECO:0000256" key="4">
    <source>
        <dbReference type="SAM" id="MobiDB-lite"/>
    </source>
</evidence>
<evidence type="ECO:0000313" key="10">
    <source>
        <dbReference type="Proteomes" id="UP000663877"/>
    </source>
</evidence>
<reference evidence="8" key="1">
    <citation type="submission" date="2021-02" db="EMBL/GenBank/DDBJ databases">
        <authorList>
            <person name="Nowell W R."/>
        </authorList>
    </citation>
    <scope>NUCLEOTIDE SEQUENCE</scope>
</reference>
<evidence type="ECO:0000256" key="2">
    <source>
        <dbReference type="ARBA" id="ARBA00022771"/>
    </source>
</evidence>
<organism evidence="8 10">
    <name type="scientific">Adineta steineri</name>
    <dbReference type="NCBI Taxonomy" id="433720"/>
    <lineage>
        <taxon>Eukaryota</taxon>
        <taxon>Metazoa</taxon>
        <taxon>Spiralia</taxon>
        <taxon>Gnathifera</taxon>
        <taxon>Rotifera</taxon>
        <taxon>Eurotatoria</taxon>
        <taxon>Bdelloidea</taxon>
        <taxon>Adinetida</taxon>
        <taxon>Adinetidae</taxon>
        <taxon>Adineta</taxon>
    </lineage>
</organism>
<dbReference type="PANTHER" id="PTHR47160">
    <property type="entry name" value="PUTATIVE-RELATED"/>
    <property type="match status" value="1"/>
</dbReference>
<dbReference type="Gene3D" id="2.20.25.240">
    <property type="match status" value="1"/>
</dbReference>